<evidence type="ECO:0000256" key="1">
    <source>
        <dbReference type="SAM" id="MobiDB-lite"/>
    </source>
</evidence>
<name>A0A8J6BAT1_9EUKA</name>
<organism evidence="2 3">
    <name type="scientific">Carpediemonas membranifera</name>
    <dbReference type="NCBI Taxonomy" id="201153"/>
    <lineage>
        <taxon>Eukaryota</taxon>
        <taxon>Metamonada</taxon>
        <taxon>Carpediemonas-like organisms</taxon>
        <taxon>Carpediemonas</taxon>
    </lineage>
</organism>
<dbReference type="AlphaFoldDB" id="A0A8J6BAT1"/>
<evidence type="ECO:0000313" key="2">
    <source>
        <dbReference type="EMBL" id="KAG9396362.1"/>
    </source>
</evidence>
<evidence type="ECO:0000313" key="3">
    <source>
        <dbReference type="Proteomes" id="UP000717585"/>
    </source>
</evidence>
<feature type="region of interest" description="Disordered" evidence="1">
    <location>
        <begin position="79"/>
        <end position="102"/>
    </location>
</feature>
<gene>
    <name evidence="2" type="ORF">J8273_2093</name>
</gene>
<dbReference type="EMBL" id="JAHDYR010000006">
    <property type="protein sequence ID" value="KAG9396362.1"/>
    <property type="molecule type" value="Genomic_DNA"/>
</dbReference>
<accession>A0A8J6BAT1</accession>
<proteinExistence type="predicted"/>
<keyword evidence="3" id="KW-1185">Reference proteome</keyword>
<protein>
    <submittedName>
        <fullName evidence="2">Uncharacterized protein</fullName>
    </submittedName>
</protein>
<reference evidence="2" key="1">
    <citation type="submission" date="2021-05" db="EMBL/GenBank/DDBJ databases">
        <title>A free-living protist that lacks canonical eukaryotic 1 DNA replication and segregation systems.</title>
        <authorList>
            <person name="Salas-Leiva D.E."/>
            <person name="Tromer E.C."/>
            <person name="Curtis B.A."/>
            <person name="Jerlstrom-Hultqvist J."/>
            <person name="Kolisko M."/>
            <person name="Yi Z."/>
            <person name="Salas-Leiva J.S."/>
            <person name="Gallot-Lavallee L."/>
            <person name="Kops G.J.P.L."/>
            <person name="Archibald J.M."/>
            <person name="Simpson A.G.B."/>
            <person name="Roger A.J."/>
        </authorList>
    </citation>
    <scope>NUCLEOTIDE SEQUENCE</scope>
    <source>
        <strain evidence="2">BICM</strain>
    </source>
</reference>
<dbReference type="Proteomes" id="UP000717585">
    <property type="component" value="Unassembled WGS sequence"/>
</dbReference>
<sequence length="149" mass="15927">MVLEALPTKSFNRPAGCSEQSYRSFSGVATPNAVPSACYDSHVMITVEEPPSDAEHANGSTKILPTISHWDTMIAEWTGSSNKATKRKAPPAAPQKRSIQRKAVARIVPKQARPIPANPPNPFIASPVVAGASGPVRMTHLSMPKPGRH</sequence>
<comment type="caution">
    <text evidence="2">The sequence shown here is derived from an EMBL/GenBank/DDBJ whole genome shotgun (WGS) entry which is preliminary data.</text>
</comment>